<dbReference type="InterPro" id="IPR039793">
    <property type="entry name" value="UROS/Hem4"/>
</dbReference>
<keyword evidence="11" id="KW-0808">Transferase</keyword>
<dbReference type="EMBL" id="FOBI01000008">
    <property type="protein sequence ID" value="SEL28472.1"/>
    <property type="molecule type" value="Genomic_DNA"/>
</dbReference>
<dbReference type="CDD" id="cd06578">
    <property type="entry name" value="HemD"/>
    <property type="match status" value="1"/>
</dbReference>
<keyword evidence="4 9" id="KW-0456">Lyase</keyword>
<evidence type="ECO:0000259" key="10">
    <source>
        <dbReference type="Pfam" id="PF02602"/>
    </source>
</evidence>
<evidence type="ECO:0000313" key="11">
    <source>
        <dbReference type="EMBL" id="SEL28472.1"/>
    </source>
</evidence>
<comment type="pathway">
    <text evidence="1 9">Porphyrin-containing compound metabolism; protoporphyrin-IX biosynthesis; coproporphyrinogen-III from 5-aminolevulinate: step 3/4.</text>
</comment>
<evidence type="ECO:0000256" key="8">
    <source>
        <dbReference type="ARBA" id="ARBA00048617"/>
    </source>
</evidence>
<dbReference type="Pfam" id="PF02602">
    <property type="entry name" value="HEM4"/>
    <property type="match status" value="1"/>
</dbReference>
<proteinExistence type="inferred from homology"/>
<dbReference type="Gene3D" id="3.40.50.10090">
    <property type="match status" value="2"/>
</dbReference>
<comment type="similarity">
    <text evidence="2 9">Belongs to the uroporphyrinogen-III synthase family.</text>
</comment>
<dbReference type="GO" id="GO:0008168">
    <property type="term" value="F:methyltransferase activity"/>
    <property type="evidence" value="ECO:0007669"/>
    <property type="project" value="UniProtKB-KW"/>
</dbReference>
<dbReference type="GO" id="GO:0006782">
    <property type="term" value="P:protoporphyrinogen IX biosynthetic process"/>
    <property type="evidence" value="ECO:0007669"/>
    <property type="project" value="UniProtKB-UniRule"/>
</dbReference>
<dbReference type="GO" id="GO:0032259">
    <property type="term" value="P:methylation"/>
    <property type="evidence" value="ECO:0007669"/>
    <property type="project" value="UniProtKB-KW"/>
</dbReference>
<dbReference type="InterPro" id="IPR036108">
    <property type="entry name" value="4pyrrol_syn_uPrphyn_synt_sf"/>
</dbReference>
<evidence type="ECO:0000256" key="5">
    <source>
        <dbReference type="ARBA" id="ARBA00023244"/>
    </source>
</evidence>
<keyword evidence="11" id="KW-0489">Methyltransferase</keyword>
<evidence type="ECO:0000256" key="2">
    <source>
        <dbReference type="ARBA" id="ARBA00008133"/>
    </source>
</evidence>
<keyword evidence="5 9" id="KW-0627">Porphyrin biosynthesis</keyword>
<dbReference type="GO" id="GO:0006780">
    <property type="term" value="P:uroporphyrinogen III biosynthetic process"/>
    <property type="evidence" value="ECO:0007669"/>
    <property type="project" value="UniProtKB-UniRule"/>
</dbReference>
<evidence type="ECO:0000256" key="7">
    <source>
        <dbReference type="ARBA" id="ARBA00040167"/>
    </source>
</evidence>
<evidence type="ECO:0000256" key="3">
    <source>
        <dbReference type="ARBA" id="ARBA00013109"/>
    </source>
</evidence>
<dbReference type="AlphaFoldDB" id="A0A1H7NY37"/>
<gene>
    <name evidence="11" type="ORF">SAMN05216262_108127</name>
</gene>
<reference evidence="12" key="1">
    <citation type="submission" date="2016-10" db="EMBL/GenBank/DDBJ databases">
        <authorList>
            <person name="Varghese N."/>
            <person name="Submissions S."/>
        </authorList>
    </citation>
    <scope>NUCLEOTIDE SEQUENCE [LARGE SCALE GENOMIC DNA]</scope>
    <source>
        <strain evidence="12">CGMCC 1.9127</strain>
    </source>
</reference>
<dbReference type="PANTHER" id="PTHR38042:SF1">
    <property type="entry name" value="UROPORPHYRINOGEN-III SYNTHASE, CHLOROPLASTIC"/>
    <property type="match status" value="1"/>
</dbReference>
<name>A0A1H7NY37_9GAMM</name>
<protein>
    <recommendedName>
        <fullName evidence="7 9">Uroporphyrinogen-III synthase</fullName>
        <ecNumber evidence="3 9">4.2.1.75</ecNumber>
    </recommendedName>
</protein>
<dbReference type="InterPro" id="IPR003754">
    <property type="entry name" value="4pyrrol_synth_uPrphyn_synth"/>
</dbReference>
<dbReference type="SUPFAM" id="SSF69618">
    <property type="entry name" value="HemD-like"/>
    <property type="match status" value="1"/>
</dbReference>
<evidence type="ECO:0000256" key="6">
    <source>
        <dbReference type="ARBA" id="ARBA00037589"/>
    </source>
</evidence>
<evidence type="ECO:0000256" key="1">
    <source>
        <dbReference type="ARBA" id="ARBA00004772"/>
    </source>
</evidence>
<sequence length="259" mass="28454">MTTRKAINVLFSREYSKLNQALSLLPKQCYNLVACPLFDILSVDKTTQLAQQFCQAIDADYLIFTSQYAVIESLAYWQTLGISPAQLQGVTICAVGPIVARQLAEYGLNTDMMPELYTAESLATLFAKVETNNKTIFFPKGNRAALKLERVLAEKGYQVNTPVIYKTVLRDVLDDEPAALLSAKGVDCFAFTSPSSVQALSKILGANKTKDILQSSVICAIGTTTYQACEDAGLKVSIMPEEYTIEGLARAIKQFYLTN</sequence>
<dbReference type="EC" id="4.2.1.75" evidence="3 9"/>
<comment type="function">
    <text evidence="6 9">Catalyzes cyclization of the linear tetrapyrrole, hydroxymethylbilane, to the macrocyclic uroporphyrinogen III.</text>
</comment>
<comment type="catalytic activity">
    <reaction evidence="8 9">
        <text>hydroxymethylbilane = uroporphyrinogen III + H2O</text>
        <dbReference type="Rhea" id="RHEA:18965"/>
        <dbReference type="ChEBI" id="CHEBI:15377"/>
        <dbReference type="ChEBI" id="CHEBI:57308"/>
        <dbReference type="ChEBI" id="CHEBI:57845"/>
        <dbReference type="EC" id="4.2.1.75"/>
    </reaction>
</comment>
<dbReference type="STRING" id="641665.GCA_002104455_03477"/>
<dbReference type="PANTHER" id="PTHR38042">
    <property type="entry name" value="UROPORPHYRINOGEN-III SYNTHASE, CHLOROPLASTIC"/>
    <property type="match status" value="1"/>
</dbReference>
<dbReference type="UniPathway" id="UPA00251">
    <property type="reaction ID" value="UER00320"/>
</dbReference>
<evidence type="ECO:0000256" key="4">
    <source>
        <dbReference type="ARBA" id="ARBA00023239"/>
    </source>
</evidence>
<evidence type="ECO:0000313" key="12">
    <source>
        <dbReference type="Proteomes" id="UP000199297"/>
    </source>
</evidence>
<dbReference type="RefSeq" id="WP_085284976.1">
    <property type="nucleotide sequence ID" value="NZ_FOBI01000008.1"/>
</dbReference>
<feature type="domain" description="Tetrapyrrole biosynthesis uroporphyrinogen III synthase" evidence="10">
    <location>
        <begin position="27"/>
        <end position="249"/>
    </location>
</feature>
<evidence type="ECO:0000256" key="9">
    <source>
        <dbReference type="RuleBase" id="RU366031"/>
    </source>
</evidence>
<dbReference type="GO" id="GO:0004852">
    <property type="term" value="F:uroporphyrinogen-III synthase activity"/>
    <property type="evidence" value="ECO:0007669"/>
    <property type="project" value="UniProtKB-UniRule"/>
</dbReference>
<dbReference type="Proteomes" id="UP000199297">
    <property type="component" value="Unassembled WGS sequence"/>
</dbReference>
<keyword evidence="12" id="KW-1185">Reference proteome</keyword>
<dbReference type="OrthoDB" id="9815856at2"/>
<organism evidence="11 12">
    <name type="scientific">Colwellia chukchiensis</name>
    <dbReference type="NCBI Taxonomy" id="641665"/>
    <lineage>
        <taxon>Bacteria</taxon>
        <taxon>Pseudomonadati</taxon>
        <taxon>Pseudomonadota</taxon>
        <taxon>Gammaproteobacteria</taxon>
        <taxon>Alteromonadales</taxon>
        <taxon>Colwelliaceae</taxon>
        <taxon>Colwellia</taxon>
    </lineage>
</organism>
<accession>A0A1H7NY37</accession>